<protein>
    <submittedName>
        <fullName evidence="4">Polysaccharide deacetylase family protein</fullName>
        <ecNumber evidence="4">3.-.-.-</ecNumber>
    </submittedName>
</protein>
<keyword evidence="2" id="KW-0732">Signal</keyword>
<dbReference type="Proteomes" id="UP001183607">
    <property type="component" value="Unassembled WGS sequence"/>
</dbReference>
<dbReference type="Gene3D" id="3.20.20.370">
    <property type="entry name" value="Glycoside hydrolase/deacetylase"/>
    <property type="match status" value="1"/>
</dbReference>
<dbReference type="PROSITE" id="PS51677">
    <property type="entry name" value="NODB"/>
    <property type="match status" value="1"/>
</dbReference>
<reference evidence="5" key="1">
    <citation type="submission" date="2023-07" db="EMBL/GenBank/DDBJ databases">
        <title>30 novel species of actinomycetes from the DSMZ collection.</title>
        <authorList>
            <person name="Nouioui I."/>
        </authorList>
    </citation>
    <scope>NUCLEOTIDE SEQUENCE [LARGE SCALE GENOMIC DNA]</scope>
    <source>
        <strain evidence="5">DSM 41982</strain>
    </source>
</reference>
<dbReference type="GO" id="GO:0005576">
    <property type="term" value="C:extracellular region"/>
    <property type="evidence" value="ECO:0007669"/>
    <property type="project" value="UniProtKB-SubCell"/>
</dbReference>
<gene>
    <name evidence="4" type="ORF">RM574_20410</name>
</gene>
<comment type="subcellular location">
    <subcellularLocation>
        <location evidence="1">Secreted</location>
    </subcellularLocation>
</comment>
<dbReference type="AlphaFoldDB" id="A0ABD5E9U4"/>
<dbReference type="CDD" id="cd10918">
    <property type="entry name" value="CE4_NodB_like_5s_6s"/>
    <property type="match status" value="1"/>
</dbReference>
<organism evidence="4 5">
    <name type="scientific">Streptomyces evansiae</name>
    <dbReference type="NCBI Taxonomy" id="3075535"/>
    <lineage>
        <taxon>Bacteria</taxon>
        <taxon>Bacillati</taxon>
        <taxon>Actinomycetota</taxon>
        <taxon>Actinomycetes</taxon>
        <taxon>Kitasatosporales</taxon>
        <taxon>Streptomycetaceae</taxon>
        <taxon>Streptomyces</taxon>
    </lineage>
</organism>
<dbReference type="PANTHER" id="PTHR34216:SF3">
    <property type="entry name" value="POLY-BETA-1,6-N-ACETYL-D-GLUCOSAMINE N-DEACETYLASE"/>
    <property type="match status" value="1"/>
</dbReference>
<dbReference type="EMBL" id="JAVRER010000033">
    <property type="protein sequence ID" value="MDT0417848.1"/>
    <property type="molecule type" value="Genomic_DNA"/>
</dbReference>
<proteinExistence type="predicted"/>
<evidence type="ECO:0000256" key="1">
    <source>
        <dbReference type="ARBA" id="ARBA00004613"/>
    </source>
</evidence>
<dbReference type="InterPro" id="IPR051398">
    <property type="entry name" value="Polysacch_Deacetylase"/>
</dbReference>
<dbReference type="InterPro" id="IPR002509">
    <property type="entry name" value="NODB_dom"/>
</dbReference>
<dbReference type="PANTHER" id="PTHR34216">
    <property type="match status" value="1"/>
</dbReference>
<dbReference type="RefSeq" id="WP_043255148.1">
    <property type="nucleotide sequence ID" value="NZ_JAVRER010000033.1"/>
</dbReference>
<name>A0ABD5E9U4_9ACTN</name>
<evidence type="ECO:0000313" key="4">
    <source>
        <dbReference type="EMBL" id="MDT0417848.1"/>
    </source>
</evidence>
<evidence type="ECO:0000259" key="3">
    <source>
        <dbReference type="PROSITE" id="PS51677"/>
    </source>
</evidence>
<feature type="domain" description="NodB homology" evidence="3">
    <location>
        <begin position="79"/>
        <end position="269"/>
    </location>
</feature>
<accession>A0ABD5E9U4</accession>
<sequence>MPAEPPAVPAPAFPARPAPTTPLWVLMYHSVSEVREDPYRVTVTPHRLERQLRWLRRRGLRGVSVAALLTARAAGRGEGLVGLTFDDGYADFLSHAVPLLHRYGCTATVFALPGRLGGDNAWDPLGPRKPLLTAAGLRRVRAEGMELAAHGLTHVDLTRADDATLRAETAGARARLTALTGTPVDGFCYPYGTLDARAMDAVRAAGYRYACAIDPGAHTGPYALPRVHVGSRDTAPFLALKRRLHARRRPTALATLPYAPLAPEEAARV</sequence>
<dbReference type="GO" id="GO:0016787">
    <property type="term" value="F:hydrolase activity"/>
    <property type="evidence" value="ECO:0007669"/>
    <property type="project" value="UniProtKB-KW"/>
</dbReference>
<dbReference type="InterPro" id="IPR011330">
    <property type="entry name" value="Glyco_hydro/deAcase_b/a-brl"/>
</dbReference>
<keyword evidence="4" id="KW-0378">Hydrolase</keyword>
<dbReference type="EC" id="3.-.-.-" evidence="4"/>
<evidence type="ECO:0000256" key="2">
    <source>
        <dbReference type="ARBA" id="ARBA00022729"/>
    </source>
</evidence>
<dbReference type="Pfam" id="PF01522">
    <property type="entry name" value="Polysacc_deac_1"/>
    <property type="match status" value="1"/>
</dbReference>
<comment type="caution">
    <text evidence="4">The sequence shown here is derived from an EMBL/GenBank/DDBJ whole genome shotgun (WGS) entry which is preliminary data.</text>
</comment>
<evidence type="ECO:0000313" key="5">
    <source>
        <dbReference type="Proteomes" id="UP001183607"/>
    </source>
</evidence>
<dbReference type="SUPFAM" id="SSF88713">
    <property type="entry name" value="Glycoside hydrolase/deacetylase"/>
    <property type="match status" value="1"/>
</dbReference>